<evidence type="ECO:0000256" key="1">
    <source>
        <dbReference type="SAM" id="MobiDB-lite"/>
    </source>
</evidence>
<dbReference type="EMBL" id="SWKV01000029">
    <property type="protein sequence ID" value="KAF3039770.1"/>
    <property type="molecule type" value="Genomic_DNA"/>
</dbReference>
<name>A0A9P4WRN8_9PLEO</name>
<dbReference type="InterPro" id="IPR057912">
    <property type="entry name" value="OB_CYT4_C"/>
</dbReference>
<dbReference type="GO" id="GO:0000932">
    <property type="term" value="C:P-body"/>
    <property type="evidence" value="ECO:0007669"/>
    <property type="project" value="TreeGrafter"/>
</dbReference>
<feature type="region of interest" description="Disordered" evidence="1">
    <location>
        <begin position="367"/>
        <end position="386"/>
    </location>
</feature>
<dbReference type="InterPro" id="IPR056625">
    <property type="entry name" value="SH3_CYT4"/>
</dbReference>
<dbReference type="Proteomes" id="UP000758155">
    <property type="component" value="Unassembled WGS sequence"/>
</dbReference>
<gene>
    <name evidence="3" type="ORF">E8E12_008408</name>
</gene>
<feature type="domain" description="RNB" evidence="2">
    <location>
        <begin position="517"/>
        <end position="877"/>
    </location>
</feature>
<dbReference type="SMART" id="SM00955">
    <property type="entry name" value="RNB"/>
    <property type="match status" value="1"/>
</dbReference>
<dbReference type="Pfam" id="PF23216">
    <property type="entry name" value="WHD_CYT4"/>
    <property type="match status" value="1"/>
</dbReference>
<proteinExistence type="predicted"/>
<dbReference type="InterPro" id="IPR056624">
    <property type="entry name" value="WH_CYT4"/>
</dbReference>
<evidence type="ECO:0000313" key="3">
    <source>
        <dbReference type="EMBL" id="KAF3039770.1"/>
    </source>
</evidence>
<comment type="caution">
    <text evidence="3">The sequence shown here is derived from an EMBL/GenBank/DDBJ whole genome shotgun (WGS) entry which is preliminary data.</text>
</comment>
<dbReference type="Pfam" id="PF23214">
    <property type="entry name" value="SH3_CYT4"/>
    <property type="match status" value="1"/>
</dbReference>
<dbReference type="GO" id="GO:0000175">
    <property type="term" value="F:3'-5'-RNA exonuclease activity"/>
    <property type="evidence" value="ECO:0007669"/>
    <property type="project" value="TreeGrafter"/>
</dbReference>
<sequence length="1024" mass="114224">MGFQRHLLAMSMASCFWKPNKTFPDRAFHTSTFRAQSLVAPIPIDLAVDPVFIARPPQIPVRNHLEKWQGQYGGPSEETLSAFEKHPLAGEIFNNVSKVSNASAADDETEGDRWFAGEDDDGEDLITIGLFLRPGDVVELSQSGREPILAVFVQQLDNDSQFYTINGKWAHSNLSQISFAIPGCVDPTLLQPLIPFLPTDPDKANPKGEVHVPPEVAAPVQGLLDDLAARSEAVYRQNAPVLDTAYAVLADTSRTRMMTLAQIAKALLSGGNTTWTPTSSDLLAVRKALNHNAFRFRSDQRSHRLTNVFAIRPKKDVETVETVHEWIREYFEYRAKIANESQKDVLRSRGAENIFKFLQKARRLVAKSRKDRHPASGGVGPSKYRGAITSRTDETFTKTDKEIITFLQAWVLNNQFQNMSGLHSACTDLVAATGLYKPGVIQHPAENESQADLVRRATGLVFLQEIGVVTPYENRSIYDEQLMLPTVRLSRNLELLNEKAKLLERTPDFRDSMASTRKDWGDTNIYCIDDVGAQEIDDGISIEKVEGADSEFWVHVHVANPTAFFDKTHTLSSLAAHMTQTVYTPEQTFPMLPKWATEEHFSLQRNRPVITFSSRIDHEGEVLETKISHGTIRNPVSLTPSELASSLGEKVKGEKRRLVVGGDAAAGGETRVAAEIKPAQIEELQNLYSVARKLSKKRQERGGVSMFNSSPSVRVFEGAGKPGLTWNAPSTEKSRFIDGDPIIQITKAAPKGFLRFDMDATNIVEEIMMLGCSAAASWCGERGIPVMFRGSIAPPNINRAPSEDLRHNIMSNYLAKHKNPPLRLTMQYMESLGRAIAHTSPLPHRVIGVSGYVRVTSPLRRFSDMIAHWQIEAALRYEQRTGKKFNAAQLSGQRGMLPFTQRQIQESIITLSPREKLIAITQRNAVNHWVAQSFHRAFHYGEGELPATFKCWIRYIDLGGNRPGVKPMAAGLIPGFGLRVAIRDIEDAQLGDEWEVVLDSVDLFNARIYVKPVRLLKREADAPE</sequence>
<evidence type="ECO:0000259" key="2">
    <source>
        <dbReference type="SMART" id="SM00955"/>
    </source>
</evidence>
<evidence type="ECO:0000313" key="4">
    <source>
        <dbReference type="Proteomes" id="UP000758155"/>
    </source>
</evidence>
<dbReference type="PANTHER" id="PTHR23355:SF65">
    <property type="entry name" value="EXORIBONUCLEASE CYT-4, PUTATIVE (AFU_ORTHOLOGUE AFUA_7G01550)-RELATED"/>
    <property type="match status" value="1"/>
</dbReference>
<keyword evidence="4" id="KW-1185">Reference proteome</keyword>
<accession>A0A9P4WRN8</accession>
<dbReference type="AlphaFoldDB" id="A0A9P4WRN8"/>
<dbReference type="Pfam" id="PF00773">
    <property type="entry name" value="RNB"/>
    <property type="match status" value="1"/>
</dbReference>
<dbReference type="PANTHER" id="PTHR23355">
    <property type="entry name" value="RIBONUCLEASE"/>
    <property type="match status" value="1"/>
</dbReference>
<reference evidence="3" key="1">
    <citation type="submission" date="2019-04" db="EMBL/GenBank/DDBJ databases">
        <title>Sequencing of skin fungus with MAO and IRED activity.</title>
        <authorList>
            <person name="Marsaioli A.J."/>
            <person name="Bonatto J.M.C."/>
            <person name="Reis Junior O."/>
        </authorList>
    </citation>
    <scope>NUCLEOTIDE SEQUENCE</scope>
    <source>
        <strain evidence="3">28M1</strain>
    </source>
</reference>
<dbReference type="SUPFAM" id="SSF50249">
    <property type="entry name" value="Nucleic acid-binding proteins"/>
    <property type="match status" value="1"/>
</dbReference>
<organism evidence="3 4">
    <name type="scientific">Didymella heteroderae</name>
    <dbReference type="NCBI Taxonomy" id="1769908"/>
    <lineage>
        <taxon>Eukaryota</taxon>
        <taxon>Fungi</taxon>
        <taxon>Dikarya</taxon>
        <taxon>Ascomycota</taxon>
        <taxon>Pezizomycotina</taxon>
        <taxon>Dothideomycetes</taxon>
        <taxon>Pleosporomycetidae</taxon>
        <taxon>Pleosporales</taxon>
        <taxon>Pleosporineae</taxon>
        <taxon>Didymellaceae</taxon>
        <taxon>Didymella</taxon>
    </lineage>
</organism>
<dbReference type="InterPro" id="IPR001900">
    <property type="entry name" value="RNase_II/R"/>
</dbReference>
<dbReference type="InterPro" id="IPR050180">
    <property type="entry name" value="RNR_Ribonuclease"/>
</dbReference>
<dbReference type="GO" id="GO:0003723">
    <property type="term" value="F:RNA binding"/>
    <property type="evidence" value="ECO:0007669"/>
    <property type="project" value="InterPro"/>
</dbReference>
<protein>
    <recommendedName>
        <fullName evidence="2">RNB domain-containing protein</fullName>
    </recommendedName>
</protein>
<dbReference type="OrthoDB" id="2285229at2759"/>
<dbReference type="Pfam" id="PF25522">
    <property type="entry name" value="OB_cyt-4"/>
    <property type="match status" value="1"/>
</dbReference>
<dbReference type="GO" id="GO:0006402">
    <property type="term" value="P:mRNA catabolic process"/>
    <property type="evidence" value="ECO:0007669"/>
    <property type="project" value="TreeGrafter"/>
</dbReference>
<dbReference type="InterPro" id="IPR012340">
    <property type="entry name" value="NA-bd_OB-fold"/>
</dbReference>